<reference evidence="2" key="1">
    <citation type="submission" date="2018-01" db="EMBL/GenBank/DDBJ databases">
        <title>An insight into the sialome of Amazonian anophelines.</title>
        <authorList>
            <person name="Ribeiro J.M."/>
            <person name="Scarpassa V."/>
            <person name="Calvo E."/>
        </authorList>
    </citation>
    <scope>NUCLEOTIDE SEQUENCE</scope>
    <source>
        <tissue evidence="2">Salivary glands</tissue>
    </source>
</reference>
<keyword evidence="1" id="KW-0732">Signal</keyword>
<evidence type="ECO:0000256" key="1">
    <source>
        <dbReference type="SAM" id="SignalP"/>
    </source>
</evidence>
<accession>A0A2M4CAX7</accession>
<evidence type="ECO:0000313" key="2">
    <source>
        <dbReference type="EMBL" id="MBW62502.1"/>
    </source>
</evidence>
<protein>
    <submittedName>
        <fullName evidence="2">Putative secreted protein</fullName>
    </submittedName>
</protein>
<dbReference type="AlphaFoldDB" id="A0A2M4CAX7"/>
<sequence>MLVVLSLVPIIPGPAARCPCPLAETVEGELNGDFGVDCCVIGAIPLRTGERHLTSILSSVAVYVLRRHGVLPSYLSFTVRCKH</sequence>
<organism evidence="2">
    <name type="scientific">Anopheles marajoara</name>
    <dbReference type="NCBI Taxonomy" id="58244"/>
    <lineage>
        <taxon>Eukaryota</taxon>
        <taxon>Metazoa</taxon>
        <taxon>Ecdysozoa</taxon>
        <taxon>Arthropoda</taxon>
        <taxon>Hexapoda</taxon>
        <taxon>Insecta</taxon>
        <taxon>Pterygota</taxon>
        <taxon>Neoptera</taxon>
        <taxon>Endopterygota</taxon>
        <taxon>Diptera</taxon>
        <taxon>Nematocera</taxon>
        <taxon>Culicoidea</taxon>
        <taxon>Culicidae</taxon>
        <taxon>Anophelinae</taxon>
        <taxon>Anopheles</taxon>
    </lineage>
</organism>
<feature type="chain" id="PRO_5014597769" evidence="1">
    <location>
        <begin position="17"/>
        <end position="83"/>
    </location>
</feature>
<proteinExistence type="predicted"/>
<dbReference type="EMBL" id="GGFJ01013361">
    <property type="protein sequence ID" value="MBW62502.1"/>
    <property type="molecule type" value="Transcribed_RNA"/>
</dbReference>
<feature type="signal peptide" evidence="1">
    <location>
        <begin position="1"/>
        <end position="16"/>
    </location>
</feature>
<name>A0A2M4CAX7_9DIPT</name>